<keyword evidence="1" id="KW-1133">Transmembrane helix</keyword>
<sequence length="64" mass="6802">MRATMYDILGIGFIAGSAYFFVRTVNFLAEADYVAALIALAVAFAVVRAGVDLSRLAVAASRED</sequence>
<feature type="transmembrane region" description="Helical" evidence="1">
    <location>
        <begin position="5"/>
        <end position="22"/>
    </location>
</feature>
<evidence type="ECO:0000313" key="2">
    <source>
        <dbReference type="EMBL" id="TXD34560.1"/>
    </source>
</evidence>
<accession>A0A5C6X4N4</accession>
<evidence type="ECO:0000313" key="3">
    <source>
        <dbReference type="Proteomes" id="UP000321046"/>
    </source>
</evidence>
<dbReference type="RefSeq" id="WP_115603991.1">
    <property type="nucleotide sequence ID" value="NZ_VOSL01000054.1"/>
</dbReference>
<keyword evidence="1" id="KW-0812">Transmembrane</keyword>
<gene>
    <name evidence="2" type="ORF">FRC96_13150</name>
</gene>
<comment type="caution">
    <text evidence="2">The sequence shown here is derived from an EMBL/GenBank/DDBJ whole genome shotgun (WGS) entry which is preliminary data.</text>
</comment>
<dbReference type="AlphaFoldDB" id="A0A5C6X4N4"/>
<organism evidence="2 3">
    <name type="scientific">Lujinxingia vulgaris</name>
    <dbReference type="NCBI Taxonomy" id="2600176"/>
    <lineage>
        <taxon>Bacteria</taxon>
        <taxon>Deltaproteobacteria</taxon>
        <taxon>Bradymonadales</taxon>
        <taxon>Lujinxingiaceae</taxon>
        <taxon>Lujinxingia</taxon>
    </lineage>
</organism>
<name>A0A5C6X4N4_9DELT</name>
<dbReference type="EMBL" id="VOSL01000054">
    <property type="protein sequence ID" value="TXD34560.1"/>
    <property type="molecule type" value="Genomic_DNA"/>
</dbReference>
<dbReference type="Proteomes" id="UP000321046">
    <property type="component" value="Unassembled WGS sequence"/>
</dbReference>
<reference evidence="2 3" key="1">
    <citation type="submission" date="2019-08" db="EMBL/GenBank/DDBJ databases">
        <title>Bradymonadales sp. TMQ2.</title>
        <authorList>
            <person name="Liang Q."/>
        </authorList>
    </citation>
    <scope>NUCLEOTIDE SEQUENCE [LARGE SCALE GENOMIC DNA]</scope>
    <source>
        <strain evidence="2 3">TMQ2</strain>
    </source>
</reference>
<feature type="transmembrane region" description="Helical" evidence="1">
    <location>
        <begin position="34"/>
        <end position="51"/>
    </location>
</feature>
<evidence type="ECO:0000256" key="1">
    <source>
        <dbReference type="SAM" id="Phobius"/>
    </source>
</evidence>
<keyword evidence="1" id="KW-0472">Membrane</keyword>
<protein>
    <submittedName>
        <fullName evidence="2">Uncharacterized protein</fullName>
    </submittedName>
</protein>
<proteinExistence type="predicted"/>